<proteinExistence type="predicted"/>
<dbReference type="EMBL" id="LN811400">
    <property type="protein sequence ID" value="CEO96436.1"/>
    <property type="molecule type" value="Genomic_DNA"/>
</dbReference>
<organism evidence="1">
    <name type="scientific">Xanthomonas campestris pv. campestris</name>
    <dbReference type="NCBI Taxonomy" id="340"/>
    <lineage>
        <taxon>Bacteria</taxon>
        <taxon>Pseudomonadati</taxon>
        <taxon>Pseudomonadota</taxon>
        <taxon>Gammaproteobacteria</taxon>
        <taxon>Lysobacterales</taxon>
        <taxon>Lysobacteraceae</taxon>
        <taxon>Xanthomonas</taxon>
    </lineage>
</organism>
<geneLocation type="plasmid" evidence="1">
    <name>I</name>
</geneLocation>
<name>A0A0C7KNE1_XANCE</name>
<dbReference type="PROSITE" id="PS51257">
    <property type="entry name" value="PROKAR_LIPOPROTEIN"/>
    <property type="match status" value="1"/>
</dbReference>
<protein>
    <submittedName>
        <fullName evidence="1">Uncharacterized protein</fullName>
    </submittedName>
</protein>
<sequence length="100" mass="10697">MLKFKPSCMQNGLTACDRAALVPRLCACKVACMLDCKFACVHACKPRCMQAAKSACSHACMVVAVLHACGQAASAACRQATFFYRPSTCMQVVKLACMLP</sequence>
<dbReference type="AlphaFoldDB" id="A0A0C7KNE1"/>
<keyword evidence="1" id="KW-0614">Plasmid</keyword>
<gene>
    <name evidence="1" type="ORF">pXCCB1459_0007</name>
</gene>
<accession>A0A0C7KNE1</accession>
<reference evidence="1" key="1">
    <citation type="submission" date="2015-01" db="EMBL/GenBank/DDBJ databases">
        <authorList>
            <person name="Wibberg Daniel"/>
        </authorList>
    </citation>
    <scope>NUCLEOTIDE SEQUENCE</scope>
    <source>
        <strain evidence="1">B-1459</strain>
        <plasmid evidence="1">I</plasmid>
    </source>
</reference>
<evidence type="ECO:0000313" key="1">
    <source>
        <dbReference type="EMBL" id="CEO96436.1"/>
    </source>
</evidence>